<dbReference type="Pfam" id="PF02485">
    <property type="entry name" value="Branch"/>
    <property type="match status" value="1"/>
</dbReference>
<dbReference type="GO" id="GO:0016757">
    <property type="term" value="F:glycosyltransferase activity"/>
    <property type="evidence" value="ECO:0007669"/>
    <property type="project" value="UniProtKB-KW"/>
</dbReference>
<evidence type="ECO:0000256" key="4">
    <source>
        <dbReference type="ARBA" id="ARBA00023136"/>
    </source>
</evidence>
<dbReference type="InterPro" id="IPR003406">
    <property type="entry name" value="Glyco_trans_14"/>
</dbReference>
<evidence type="ECO:0008006" key="9">
    <source>
        <dbReference type="Google" id="ProtNLM"/>
    </source>
</evidence>
<evidence type="ECO:0000256" key="1">
    <source>
        <dbReference type="ARBA" id="ARBA00004606"/>
    </source>
</evidence>
<dbReference type="GO" id="GO:0016020">
    <property type="term" value="C:membrane"/>
    <property type="evidence" value="ECO:0007669"/>
    <property type="project" value="UniProtKB-SubCell"/>
</dbReference>
<protein>
    <recommendedName>
        <fullName evidence="9">Core-2/I-branching beta-1,6-N-acetylglucosaminyltransferase family protein</fullName>
    </recommendedName>
</protein>
<keyword evidence="4 6" id="KW-0472">Membrane</keyword>
<proteinExistence type="predicted"/>
<keyword evidence="3" id="KW-0808">Transferase</keyword>
<evidence type="ECO:0000256" key="5">
    <source>
        <dbReference type="ARBA" id="ARBA00023180"/>
    </source>
</evidence>
<keyword evidence="6" id="KW-1133">Transmembrane helix</keyword>
<evidence type="ECO:0000256" key="2">
    <source>
        <dbReference type="ARBA" id="ARBA00022676"/>
    </source>
</evidence>
<reference evidence="7 8" key="1">
    <citation type="journal article" date="2023" name="G3 (Bethesda)">
        <title>A chromosome-length genome assembly and annotation of blackberry (Rubus argutus, cv. 'Hillquist').</title>
        <authorList>
            <person name="Bruna T."/>
            <person name="Aryal R."/>
            <person name="Dudchenko O."/>
            <person name="Sargent D.J."/>
            <person name="Mead D."/>
            <person name="Buti M."/>
            <person name="Cavallini A."/>
            <person name="Hytonen T."/>
            <person name="Andres J."/>
            <person name="Pham M."/>
            <person name="Weisz D."/>
            <person name="Mascagni F."/>
            <person name="Usai G."/>
            <person name="Natali L."/>
            <person name="Bassil N."/>
            <person name="Fernandez G.E."/>
            <person name="Lomsadze A."/>
            <person name="Armour M."/>
            <person name="Olukolu B."/>
            <person name="Poorten T."/>
            <person name="Britton C."/>
            <person name="Davik J."/>
            <person name="Ashrafi H."/>
            <person name="Aiden E.L."/>
            <person name="Borodovsky M."/>
            <person name="Worthington M."/>
        </authorList>
    </citation>
    <scope>NUCLEOTIDE SEQUENCE [LARGE SCALE GENOMIC DNA]</scope>
    <source>
        <strain evidence="7">PI 553951</strain>
    </source>
</reference>
<keyword evidence="5" id="KW-0325">Glycoprotein</keyword>
<keyword evidence="6" id="KW-0812">Transmembrane</keyword>
<organism evidence="7 8">
    <name type="scientific">Rubus argutus</name>
    <name type="common">Southern blackberry</name>
    <dbReference type="NCBI Taxonomy" id="59490"/>
    <lineage>
        <taxon>Eukaryota</taxon>
        <taxon>Viridiplantae</taxon>
        <taxon>Streptophyta</taxon>
        <taxon>Embryophyta</taxon>
        <taxon>Tracheophyta</taxon>
        <taxon>Spermatophyta</taxon>
        <taxon>Magnoliopsida</taxon>
        <taxon>eudicotyledons</taxon>
        <taxon>Gunneridae</taxon>
        <taxon>Pentapetalae</taxon>
        <taxon>rosids</taxon>
        <taxon>fabids</taxon>
        <taxon>Rosales</taxon>
        <taxon>Rosaceae</taxon>
        <taxon>Rosoideae</taxon>
        <taxon>Rosoideae incertae sedis</taxon>
        <taxon>Rubus</taxon>
    </lineage>
</organism>
<accession>A0AAW1XG42</accession>
<dbReference type="PANTHER" id="PTHR31042:SF111">
    <property type="entry name" value="CORE-2_I-BRANCHING BETA-1,6-N-ACETYLGLUCOSAMINYLTRANSFERASE FAMILY PROTEIN"/>
    <property type="match status" value="1"/>
</dbReference>
<dbReference type="EMBL" id="JBEDUW010000004">
    <property type="protein sequence ID" value="KAK9934712.1"/>
    <property type="molecule type" value="Genomic_DNA"/>
</dbReference>
<feature type="transmembrane region" description="Helical" evidence="6">
    <location>
        <begin position="28"/>
        <end position="49"/>
    </location>
</feature>
<keyword evidence="2" id="KW-0328">Glycosyltransferase</keyword>
<evidence type="ECO:0000256" key="6">
    <source>
        <dbReference type="SAM" id="Phobius"/>
    </source>
</evidence>
<dbReference type="InterPro" id="IPR044174">
    <property type="entry name" value="BC10-like"/>
</dbReference>
<dbReference type="Proteomes" id="UP001457282">
    <property type="component" value="Unassembled WGS sequence"/>
</dbReference>
<keyword evidence="8" id="KW-1185">Reference proteome</keyword>
<gene>
    <name evidence="7" type="ORF">M0R45_021846</name>
</gene>
<comment type="subcellular location">
    <subcellularLocation>
        <location evidence="1">Membrane</location>
        <topology evidence="1">Single-pass type II membrane protein</topology>
    </subcellularLocation>
</comment>
<dbReference type="PANTHER" id="PTHR31042">
    <property type="entry name" value="CORE-2/I-BRANCHING BETA-1,6-N-ACETYLGLUCOSAMINYLTRANSFERASE FAMILY PROTEIN-RELATED"/>
    <property type="match status" value="1"/>
</dbReference>
<evidence type="ECO:0000313" key="7">
    <source>
        <dbReference type="EMBL" id="KAK9934712.1"/>
    </source>
</evidence>
<comment type="caution">
    <text evidence="7">The sequence shown here is derived from an EMBL/GenBank/DDBJ whole genome shotgun (WGS) entry which is preliminary data.</text>
</comment>
<sequence length="402" mass="46399">MKGTTQNLSTFKFSPKLFNVQLHHLINVLSYFLFFVVGITLGMILTFYLKDLSFSLQLAQFSFTTSSSSSNPNMIMPTVTAAPTNLSHHRIGLGNYLKPPKVLHDMEDEELLWRASMAPRIAKYPFHRVPKVAFLFLTKGPVHLAPLWEKFFKGHQGLYSIYVHSNPSYNGSYPETPAFQGRRIPSKDVGWGDVNMIEAERRLLANALLDISNQRFVLLSESCIPLHNFRTVYSYLVNSNKTFVQVYDDPSWVGRGRYKSHMYPQISLSQWRKGSQWFEMDRDLAIEVVADKKYFPVFQKYCKGSCYADEHYLPTFVHMKFSAKNSNRTLTWVDFSKGGPHPAKFTRADVTVYLLNSLRNGTNRCVDNRSSRDICHLFARKFTPGTLERLLRFAPKVMHFDR</sequence>
<evidence type="ECO:0000256" key="3">
    <source>
        <dbReference type="ARBA" id="ARBA00022679"/>
    </source>
</evidence>
<dbReference type="AlphaFoldDB" id="A0AAW1XG42"/>
<evidence type="ECO:0000313" key="8">
    <source>
        <dbReference type="Proteomes" id="UP001457282"/>
    </source>
</evidence>
<name>A0AAW1XG42_RUBAR</name>